<evidence type="ECO:0000256" key="1">
    <source>
        <dbReference type="SAM" id="MobiDB-lite"/>
    </source>
</evidence>
<accession>I5AZ28</accession>
<keyword evidence="2" id="KW-0732">Signal</keyword>
<sequence>MRFFLIPFLVSLMAVLTACNSEDDNYSGVGKLIADRNKMRYQLAEETGNNKGKTEASNQSIDSVSKDASERLARKKELLTNGLDEKQIVIVDSSSGEPLGQGVAYVNQKGEIIKIKLSN</sequence>
<name>I5AZ28_9BACT</name>
<dbReference type="STRING" id="879212.DespoDRAFT_00473"/>
<evidence type="ECO:0000256" key="2">
    <source>
        <dbReference type="SAM" id="SignalP"/>
    </source>
</evidence>
<gene>
    <name evidence="3" type="ORF">DespoDRAFT_00473</name>
</gene>
<feature type="region of interest" description="Disordered" evidence="1">
    <location>
        <begin position="46"/>
        <end position="68"/>
    </location>
</feature>
<evidence type="ECO:0000313" key="4">
    <source>
        <dbReference type="Proteomes" id="UP000005778"/>
    </source>
</evidence>
<dbReference type="RefSeq" id="WP_004071100.1">
    <property type="nucleotide sequence ID" value="NZ_CM001488.1"/>
</dbReference>
<evidence type="ECO:0000313" key="3">
    <source>
        <dbReference type="EMBL" id="EIM62491.1"/>
    </source>
</evidence>
<dbReference type="HOGENOM" id="CLU_2057616_0_0_7"/>
<feature type="signal peptide" evidence="2">
    <location>
        <begin position="1"/>
        <end position="20"/>
    </location>
</feature>
<feature type="chain" id="PRO_5003699275" description="Lipoprotein" evidence="2">
    <location>
        <begin position="21"/>
        <end position="119"/>
    </location>
</feature>
<keyword evidence="4" id="KW-1185">Reference proteome</keyword>
<dbReference type="eggNOG" id="ENOG5033B3R">
    <property type="taxonomic scope" value="Bacteria"/>
</dbReference>
<dbReference type="EMBL" id="CM001488">
    <property type="protein sequence ID" value="EIM62491.1"/>
    <property type="molecule type" value="Genomic_DNA"/>
</dbReference>
<dbReference type="Proteomes" id="UP000005778">
    <property type="component" value="Chromosome"/>
</dbReference>
<reference evidence="3 4" key="2">
    <citation type="submission" date="2012-02" db="EMBL/GenBank/DDBJ databases">
        <title>Improved High-Quality Draft sequence of Desulfobacter postgatei 2ac9.</title>
        <authorList>
            <consortium name="US DOE Joint Genome Institute"/>
            <person name="Lucas S."/>
            <person name="Han J."/>
            <person name="Lapidus A."/>
            <person name="Cheng J.-F."/>
            <person name="Goodwin L."/>
            <person name="Pitluck S."/>
            <person name="Peters L."/>
            <person name="Ovchinnikova G."/>
            <person name="Held B."/>
            <person name="Detter J.C."/>
            <person name="Han C."/>
            <person name="Tapia R."/>
            <person name="Land M."/>
            <person name="Hauser L."/>
            <person name="Kyrpides N."/>
            <person name="Ivanova N."/>
            <person name="Pagani I."/>
            <person name="Orellana R."/>
            <person name="Lovley D."/>
            <person name="Woyke T."/>
        </authorList>
    </citation>
    <scope>NUCLEOTIDE SEQUENCE [LARGE SCALE GENOMIC DNA]</scope>
    <source>
        <strain evidence="3 4">2ac9</strain>
    </source>
</reference>
<proteinExistence type="predicted"/>
<protein>
    <recommendedName>
        <fullName evidence="5">Lipoprotein</fullName>
    </recommendedName>
</protein>
<organism evidence="3 4">
    <name type="scientific">Desulfobacter postgatei 2ac9</name>
    <dbReference type="NCBI Taxonomy" id="879212"/>
    <lineage>
        <taxon>Bacteria</taxon>
        <taxon>Pseudomonadati</taxon>
        <taxon>Thermodesulfobacteriota</taxon>
        <taxon>Desulfobacteria</taxon>
        <taxon>Desulfobacterales</taxon>
        <taxon>Desulfobacteraceae</taxon>
        <taxon>Desulfobacter</taxon>
    </lineage>
</organism>
<dbReference type="OrthoDB" id="5420664at2"/>
<dbReference type="PROSITE" id="PS51257">
    <property type="entry name" value="PROKAR_LIPOPROTEIN"/>
    <property type="match status" value="1"/>
</dbReference>
<dbReference type="AlphaFoldDB" id="I5AZ28"/>
<evidence type="ECO:0008006" key="5">
    <source>
        <dbReference type="Google" id="ProtNLM"/>
    </source>
</evidence>
<feature type="compositionally biased region" description="Polar residues" evidence="1">
    <location>
        <begin position="47"/>
        <end position="63"/>
    </location>
</feature>
<reference evidence="3 4" key="1">
    <citation type="submission" date="2011-09" db="EMBL/GenBank/DDBJ databases">
        <authorList>
            <consortium name="US DOE Joint Genome Institute (JGI-PGF)"/>
            <person name="Lucas S."/>
            <person name="Han J."/>
            <person name="Lapidus A."/>
            <person name="Cheng J.-F."/>
            <person name="Goodwin L."/>
            <person name="Pitluck S."/>
            <person name="Peters L."/>
            <person name="Land M.L."/>
            <person name="Hauser L."/>
            <person name="Orellana R."/>
            <person name="Lovley D."/>
            <person name="Woyke T.J."/>
        </authorList>
    </citation>
    <scope>NUCLEOTIDE SEQUENCE [LARGE SCALE GENOMIC DNA]</scope>
    <source>
        <strain evidence="3 4">2ac9</strain>
    </source>
</reference>